<reference evidence="1 2" key="1">
    <citation type="submission" date="2023-03" db="EMBL/GenBank/DDBJ databases">
        <title>Draft assemblies of triclosan tolerant bacteria isolated from returned activated sludge.</title>
        <authorList>
            <person name="Van Hamelsveld S."/>
        </authorList>
    </citation>
    <scope>NUCLEOTIDE SEQUENCE [LARGE SCALE GENOMIC DNA]</scope>
    <source>
        <strain evidence="1 2">GW210010_S58</strain>
    </source>
</reference>
<dbReference type="RefSeq" id="WP_276268422.1">
    <property type="nucleotide sequence ID" value="NZ_JARJLM010000594.1"/>
</dbReference>
<dbReference type="EMBL" id="JARJLM010000594">
    <property type="protein sequence ID" value="MDF3838467.1"/>
    <property type="molecule type" value="Genomic_DNA"/>
</dbReference>
<sequence length="350" mass="38838">MENSEAFINVAIHLNEKGERVSVGDGEVFAAPIGAVVVIETEVFVNKQRAQILRSVFNVPGEQILNNNIQTAQRGTAYIANGQTVQGGAETGVPSQLATAWSKTGRYLVTVKSDFIYNGKVDQYESYFTVEVMAPSFRHTSRKIEMYSGPKLSNETEPPLLTCAVQSQESIHYSDNPALLGGRIGFLQTITGFRSRTPVDGPVQYAGSERPFLDPTDYSEIFYTLADTSSDQFWYEDQPGLPCRDGGLFNHYEVGYVHGNSANEEFTAYLAYKAPAGVPGIIRSYCVCKDYVKWSWHISASDHSGWELDGAVRSRTDPWIITGNWSLIEWEHCAMDYAAHFEPAEAVDPN</sequence>
<keyword evidence="2" id="KW-1185">Reference proteome</keyword>
<evidence type="ECO:0000313" key="2">
    <source>
        <dbReference type="Proteomes" id="UP001216674"/>
    </source>
</evidence>
<dbReference type="Proteomes" id="UP001216674">
    <property type="component" value="Unassembled WGS sequence"/>
</dbReference>
<evidence type="ECO:0000313" key="1">
    <source>
        <dbReference type="EMBL" id="MDF3838467.1"/>
    </source>
</evidence>
<name>A0ABT6B1U6_9BURK</name>
<protein>
    <submittedName>
        <fullName evidence="1">Uncharacterized protein</fullName>
    </submittedName>
</protein>
<comment type="caution">
    <text evidence="1">The sequence shown here is derived from an EMBL/GenBank/DDBJ whole genome shotgun (WGS) entry which is preliminary data.</text>
</comment>
<accession>A0ABT6B1U6</accession>
<organism evidence="1 2">
    <name type="scientific">Cupriavidus basilensis</name>
    <dbReference type="NCBI Taxonomy" id="68895"/>
    <lineage>
        <taxon>Bacteria</taxon>
        <taxon>Pseudomonadati</taxon>
        <taxon>Pseudomonadota</taxon>
        <taxon>Betaproteobacteria</taxon>
        <taxon>Burkholderiales</taxon>
        <taxon>Burkholderiaceae</taxon>
        <taxon>Cupriavidus</taxon>
    </lineage>
</organism>
<gene>
    <name evidence="1" type="ORF">P3W85_36870</name>
</gene>
<proteinExistence type="predicted"/>